<proteinExistence type="predicted"/>
<evidence type="ECO:0000313" key="1">
    <source>
        <dbReference type="EMBL" id="SVE58176.1"/>
    </source>
</evidence>
<dbReference type="AlphaFoldDB" id="A0A383EMU0"/>
<protein>
    <submittedName>
        <fullName evidence="1">Uncharacterized protein</fullName>
    </submittedName>
</protein>
<gene>
    <name evidence="1" type="ORF">METZ01_LOCUS511030</name>
</gene>
<dbReference type="EMBL" id="UINC01227341">
    <property type="protein sequence ID" value="SVE58176.1"/>
    <property type="molecule type" value="Genomic_DNA"/>
</dbReference>
<sequence length="41" mass="4769">MGETRSPVKIDRTQDHVLDSAINYYKDEEPKLPYEAGELFL</sequence>
<organism evidence="1">
    <name type="scientific">marine metagenome</name>
    <dbReference type="NCBI Taxonomy" id="408172"/>
    <lineage>
        <taxon>unclassified sequences</taxon>
        <taxon>metagenomes</taxon>
        <taxon>ecological metagenomes</taxon>
    </lineage>
</organism>
<name>A0A383EMU0_9ZZZZ</name>
<feature type="non-terminal residue" evidence="1">
    <location>
        <position position="41"/>
    </location>
</feature>
<accession>A0A383EMU0</accession>
<reference evidence="1" key="1">
    <citation type="submission" date="2018-05" db="EMBL/GenBank/DDBJ databases">
        <authorList>
            <person name="Lanie J.A."/>
            <person name="Ng W.-L."/>
            <person name="Kazmierczak K.M."/>
            <person name="Andrzejewski T.M."/>
            <person name="Davidsen T.M."/>
            <person name="Wayne K.J."/>
            <person name="Tettelin H."/>
            <person name="Glass J.I."/>
            <person name="Rusch D."/>
            <person name="Podicherti R."/>
            <person name="Tsui H.-C.T."/>
            <person name="Winkler M.E."/>
        </authorList>
    </citation>
    <scope>NUCLEOTIDE SEQUENCE</scope>
</reference>
<feature type="non-terminal residue" evidence="1">
    <location>
        <position position="1"/>
    </location>
</feature>